<evidence type="ECO:0008006" key="4">
    <source>
        <dbReference type="Google" id="ProtNLM"/>
    </source>
</evidence>
<keyword evidence="3" id="KW-1185">Reference proteome</keyword>
<dbReference type="InterPro" id="IPR010239">
    <property type="entry name" value="CHP02001"/>
</dbReference>
<accession>A0A975GXE1</accession>
<evidence type="ECO:0000313" key="2">
    <source>
        <dbReference type="EMBL" id="QTC92784.1"/>
    </source>
</evidence>
<proteinExistence type="predicted"/>
<dbReference type="EMBL" id="CP062222">
    <property type="protein sequence ID" value="QTC92784.1"/>
    <property type="molecule type" value="Genomic_DNA"/>
</dbReference>
<dbReference type="Proteomes" id="UP000663918">
    <property type="component" value="Chromosome"/>
</dbReference>
<organism evidence="2 3">
    <name type="scientific">Brevundimonas goettingensis</name>
    <dbReference type="NCBI Taxonomy" id="2774190"/>
    <lineage>
        <taxon>Bacteria</taxon>
        <taxon>Pseudomonadati</taxon>
        <taxon>Pseudomonadota</taxon>
        <taxon>Alphaproteobacteria</taxon>
        <taxon>Caulobacterales</taxon>
        <taxon>Caulobacteraceae</taxon>
        <taxon>Brevundimonas</taxon>
    </lineage>
</organism>
<protein>
    <recommendedName>
        <fullName evidence="4">Cellulose biosynthesis protein BcsS</fullName>
    </recommendedName>
</protein>
<dbReference type="AlphaFoldDB" id="A0A975GXE1"/>
<feature type="chain" id="PRO_5036687652" description="Cellulose biosynthesis protein BcsS" evidence="1">
    <location>
        <begin position="20"/>
        <end position="239"/>
    </location>
</feature>
<gene>
    <name evidence="2" type="ORF">IFJ75_08005</name>
</gene>
<dbReference type="KEGG" id="bgoe:IFJ75_08005"/>
<evidence type="ECO:0000313" key="3">
    <source>
        <dbReference type="Proteomes" id="UP000663918"/>
    </source>
</evidence>
<dbReference type="RefSeq" id="WP_207932062.1">
    <property type="nucleotide sequence ID" value="NZ_CP062222.1"/>
</dbReference>
<sequence>MLKPLSASLFLLGATPVLAGSPPSSPEGTATPTVATAWRVEGTAGVVSDYRFRGYSLSGGEPAVQAGLTLTHVSGFYVDVYSSSIEDYGVDSDGNGAEVELTGSLGWRGQASGIDVEASVAAYRYPGGEAVDYVEIPVQAGRSFLAFTVTAGLAYAPAQRALGDADNLYEWIAVDYAPGGWPVSLSGRVGRERGAFAEDGKWDWEAGLSKDLGVATMGLSWTDSDRTQGAWVASLFLSF</sequence>
<dbReference type="Pfam" id="PF09694">
    <property type="entry name" value="Gcw_chp"/>
    <property type="match status" value="1"/>
</dbReference>
<evidence type="ECO:0000256" key="1">
    <source>
        <dbReference type="SAM" id="SignalP"/>
    </source>
</evidence>
<name>A0A975GXE1_9CAUL</name>
<keyword evidence="1" id="KW-0732">Signal</keyword>
<feature type="signal peptide" evidence="1">
    <location>
        <begin position="1"/>
        <end position="19"/>
    </location>
</feature>
<dbReference type="NCBIfam" id="TIGR02001">
    <property type="entry name" value="gcw_chp"/>
    <property type="match status" value="1"/>
</dbReference>
<reference evidence="2" key="1">
    <citation type="submission" date="2020-09" db="EMBL/GenBank/DDBJ databases">
        <title>Brevundimonas sp. LVF2 isolated from a puddle in Goettingen, Germany.</title>
        <authorList>
            <person name="Friedrich I."/>
            <person name="Klassen A."/>
            <person name="Hannes N."/>
            <person name="Schneider D."/>
            <person name="Hertel R."/>
            <person name="Daniel R."/>
        </authorList>
    </citation>
    <scope>NUCLEOTIDE SEQUENCE</scope>
    <source>
        <strain evidence="2">LVF2</strain>
    </source>
</reference>